<comment type="caution">
    <text evidence="3">The sequence shown here is derived from an EMBL/GenBank/DDBJ whole genome shotgun (WGS) entry which is preliminary data.</text>
</comment>
<dbReference type="STRING" id="2316362.A0A4Q2DW89"/>
<dbReference type="GO" id="GO:0072546">
    <property type="term" value="C:EMC complex"/>
    <property type="evidence" value="ECO:0007669"/>
    <property type="project" value="UniProtKB-UniRule"/>
</dbReference>
<evidence type="ECO:0000256" key="1">
    <source>
        <dbReference type="ARBA" id="ARBA00022803"/>
    </source>
</evidence>
<keyword evidence="2" id="KW-0472">Membrane</keyword>
<dbReference type="EMBL" id="SDEE01000048">
    <property type="protein sequence ID" value="RXW23215.1"/>
    <property type="molecule type" value="Genomic_DNA"/>
</dbReference>
<comment type="function">
    <text evidence="2">Part of the endoplasmic reticulum membrane protein complex (EMC) that enables the energy-independent insertion into endoplasmic reticulum membranes of newly synthesized membrane proteins.</text>
</comment>
<keyword evidence="2" id="KW-0256">Endoplasmic reticulum</keyword>
<dbReference type="PANTHER" id="PTHR12760">
    <property type="entry name" value="TETRATRICOPEPTIDE REPEAT PROTEIN"/>
    <property type="match status" value="1"/>
</dbReference>
<dbReference type="Proteomes" id="UP000290288">
    <property type="component" value="Unassembled WGS sequence"/>
</dbReference>
<keyword evidence="1" id="KW-0802">TPR repeat</keyword>
<reference evidence="3 4" key="1">
    <citation type="submission" date="2019-01" db="EMBL/GenBank/DDBJ databases">
        <title>Draft genome sequence of Psathyrella aberdarensis IHI B618.</title>
        <authorList>
            <person name="Buettner E."/>
            <person name="Kellner H."/>
        </authorList>
    </citation>
    <scope>NUCLEOTIDE SEQUENCE [LARGE SCALE GENOMIC DNA]</scope>
    <source>
        <strain evidence="3 4">IHI B618</strain>
    </source>
</reference>
<dbReference type="OrthoDB" id="124397at2759"/>
<gene>
    <name evidence="3" type="ORF">EST38_g2655</name>
</gene>
<name>A0A4Q2DW89_9AGAR</name>
<dbReference type="Gene3D" id="1.25.40.10">
    <property type="entry name" value="Tetratricopeptide repeat domain"/>
    <property type="match status" value="1"/>
</dbReference>
<evidence type="ECO:0000313" key="4">
    <source>
        <dbReference type="Proteomes" id="UP000290288"/>
    </source>
</evidence>
<proteinExistence type="inferred from homology"/>
<comment type="similarity">
    <text evidence="2">Belongs to the EMC2 family.</text>
</comment>
<sequence>MSVSSALQRLANYRFNNSRASLDVFKHGQSLLKSGVTPKNDESWEFLEQLALAAIDLDKLDVADVCLQKLGAKFPGSPRVEVLTGIRMEASEPITTVLEYYNDLLIADPTNAAAWKRRISVLRRARSLDKATEELIQYLDTFYTDPEGWLELADIYVSNLLNPQNPFTFVQFAETAYSSGDLPLALKMFLVAIEMMERDLESPETTPPTGLAFRAWWGIKLCARHLLGGASGVTSSPSNTPVPKHLKSVDALATERVLGAYKGKELEERRRLVERWLSSSK</sequence>
<dbReference type="SUPFAM" id="SSF48452">
    <property type="entry name" value="TPR-like"/>
    <property type="match status" value="1"/>
</dbReference>
<keyword evidence="4" id="KW-1185">Reference proteome</keyword>
<comment type="subcellular location">
    <subcellularLocation>
        <location evidence="2">Endoplasmic reticulum membrane</location>
        <topology evidence="2">Peripheral membrane protein</topology>
        <orientation evidence="2">Cytoplasmic side</orientation>
    </subcellularLocation>
</comment>
<comment type="subunit">
    <text evidence="2">Component of the ER membrane protein complex (EMC).</text>
</comment>
<dbReference type="InterPro" id="IPR011990">
    <property type="entry name" value="TPR-like_helical_dom_sf"/>
</dbReference>
<protein>
    <recommendedName>
        <fullName evidence="2">ER membrane protein complex subunit 2</fullName>
    </recommendedName>
</protein>
<evidence type="ECO:0000256" key="2">
    <source>
        <dbReference type="RuleBase" id="RU367091"/>
    </source>
</evidence>
<dbReference type="AlphaFoldDB" id="A0A4Q2DW89"/>
<accession>A0A4Q2DW89</accession>
<dbReference type="InterPro" id="IPR039856">
    <property type="entry name" value="EMC2-like"/>
</dbReference>
<evidence type="ECO:0000313" key="3">
    <source>
        <dbReference type="EMBL" id="RXW23215.1"/>
    </source>
</evidence>
<organism evidence="3 4">
    <name type="scientific">Candolleomyces aberdarensis</name>
    <dbReference type="NCBI Taxonomy" id="2316362"/>
    <lineage>
        <taxon>Eukaryota</taxon>
        <taxon>Fungi</taxon>
        <taxon>Dikarya</taxon>
        <taxon>Basidiomycota</taxon>
        <taxon>Agaricomycotina</taxon>
        <taxon>Agaricomycetes</taxon>
        <taxon>Agaricomycetidae</taxon>
        <taxon>Agaricales</taxon>
        <taxon>Agaricineae</taxon>
        <taxon>Psathyrellaceae</taxon>
        <taxon>Candolleomyces</taxon>
    </lineage>
</organism>